<accession>A0A0C9VFV0</accession>
<evidence type="ECO:0000313" key="1">
    <source>
        <dbReference type="EMBL" id="KIJ64444.1"/>
    </source>
</evidence>
<keyword evidence="2" id="KW-1185">Reference proteome</keyword>
<name>A0A0C9VFV0_9AGAM</name>
<dbReference type="EMBL" id="KN839846">
    <property type="protein sequence ID" value="KIJ64444.1"/>
    <property type="molecule type" value="Genomic_DNA"/>
</dbReference>
<dbReference type="Proteomes" id="UP000053820">
    <property type="component" value="Unassembled WGS sequence"/>
</dbReference>
<dbReference type="AlphaFoldDB" id="A0A0C9VFV0"/>
<evidence type="ECO:0000313" key="2">
    <source>
        <dbReference type="Proteomes" id="UP000053820"/>
    </source>
</evidence>
<dbReference type="OrthoDB" id="4708870at2759"/>
<proteinExistence type="predicted"/>
<protein>
    <submittedName>
        <fullName evidence="1">Uncharacterized protein</fullName>
    </submittedName>
</protein>
<reference evidence="1 2" key="1">
    <citation type="submission" date="2014-04" db="EMBL/GenBank/DDBJ databases">
        <title>Evolutionary Origins and Diversification of the Mycorrhizal Mutualists.</title>
        <authorList>
            <consortium name="DOE Joint Genome Institute"/>
            <consortium name="Mycorrhizal Genomics Consortium"/>
            <person name="Kohler A."/>
            <person name="Kuo A."/>
            <person name="Nagy L.G."/>
            <person name="Floudas D."/>
            <person name="Copeland A."/>
            <person name="Barry K.W."/>
            <person name="Cichocki N."/>
            <person name="Veneault-Fourrey C."/>
            <person name="LaButti K."/>
            <person name="Lindquist E.A."/>
            <person name="Lipzen A."/>
            <person name="Lundell T."/>
            <person name="Morin E."/>
            <person name="Murat C."/>
            <person name="Riley R."/>
            <person name="Ohm R."/>
            <person name="Sun H."/>
            <person name="Tunlid A."/>
            <person name="Henrissat B."/>
            <person name="Grigoriev I.V."/>
            <person name="Hibbett D.S."/>
            <person name="Martin F."/>
        </authorList>
    </citation>
    <scope>NUCLEOTIDE SEQUENCE [LARGE SCALE GENOMIC DNA]</scope>
    <source>
        <strain evidence="1 2">MD-312</strain>
    </source>
</reference>
<gene>
    <name evidence="1" type="ORF">HYDPIDRAFT_90028</name>
</gene>
<organism evidence="1 2">
    <name type="scientific">Hydnomerulius pinastri MD-312</name>
    <dbReference type="NCBI Taxonomy" id="994086"/>
    <lineage>
        <taxon>Eukaryota</taxon>
        <taxon>Fungi</taxon>
        <taxon>Dikarya</taxon>
        <taxon>Basidiomycota</taxon>
        <taxon>Agaricomycotina</taxon>
        <taxon>Agaricomycetes</taxon>
        <taxon>Agaricomycetidae</taxon>
        <taxon>Boletales</taxon>
        <taxon>Boletales incertae sedis</taxon>
        <taxon>Leucogyrophana</taxon>
    </lineage>
</organism>
<sequence length="325" mass="35915">MGGRAFLQDLSPDSLPRLPPALYALLKERLSAALKILYEIVEVPAEAPEKNDHGDIDFVVARPLGGEEVTPEQVGRALGAVKSIELDGYRTSNYAIEVDVKVCADEEEVEGITVFHGYGDLGIIICAIAKSYGLSLSPKGLKIASPHPDPPVHLTSSPRAAFDFMGLSMDRWAEGFETAQDTFKFAATSRLFDPRRLHVPQMNSFQKSVGGRNMYRDFLVWAQDKTPAEYTLSSDCDAVEEALVRFGKKAEWDAAAHERYVRAWLKNNFNGKLIAEWTGLGWRGVKAVMDDVRSSVGGERTLVGRQMEEIKDLVLASQRLLELSA</sequence>
<dbReference type="HOGENOM" id="CLU_032494_2_0_1"/>